<feature type="coiled-coil region" evidence="2">
    <location>
        <begin position="58"/>
        <end position="85"/>
    </location>
</feature>
<evidence type="ECO:0000256" key="2">
    <source>
        <dbReference type="SAM" id="Coils"/>
    </source>
</evidence>
<dbReference type="SMART" id="SM00906">
    <property type="entry name" value="Fungal_trans"/>
    <property type="match status" value="1"/>
</dbReference>
<dbReference type="Proteomes" id="UP001320420">
    <property type="component" value="Unassembled WGS sequence"/>
</dbReference>
<dbReference type="EMBL" id="JAKJXP020000071">
    <property type="protein sequence ID" value="KAK7750063.1"/>
    <property type="molecule type" value="Genomic_DNA"/>
</dbReference>
<feature type="domain" description="Xylanolytic transcriptional activator regulatory" evidence="5">
    <location>
        <begin position="380"/>
        <end position="453"/>
    </location>
</feature>
<evidence type="ECO:0000313" key="7">
    <source>
        <dbReference type="Proteomes" id="UP001320420"/>
    </source>
</evidence>
<feature type="region of interest" description="Disordered" evidence="3">
    <location>
        <begin position="95"/>
        <end position="176"/>
    </location>
</feature>
<evidence type="ECO:0000313" key="6">
    <source>
        <dbReference type="EMBL" id="KAK7750063.1"/>
    </source>
</evidence>
<dbReference type="PANTHER" id="PTHR46910">
    <property type="entry name" value="TRANSCRIPTION FACTOR PDR1"/>
    <property type="match status" value="1"/>
</dbReference>
<reference evidence="6 7" key="1">
    <citation type="submission" date="2024-02" db="EMBL/GenBank/DDBJ databases">
        <title>De novo assembly and annotation of 12 fungi associated with fruit tree decline syndrome in Ontario, Canada.</title>
        <authorList>
            <person name="Sulman M."/>
            <person name="Ellouze W."/>
            <person name="Ilyukhin E."/>
        </authorList>
    </citation>
    <scope>NUCLEOTIDE SEQUENCE [LARGE SCALE GENOMIC DNA]</scope>
    <source>
        <strain evidence="6 7">M11/M66-122</strain>
    </source>
</reference>
<protein>
    <recommendedName>
        <fullName evidence="5">Xylanolytic transcriptional activator regulatory domain-containing protein</fullName>
    </recommendedName>
</protein>
<dbReference type="CDD" id="cd12148">
    <property type="entry name" value="fungal_TF_MHR"/>
    <property type="match status" value="1"/>
</dbReference>
<feature type="compositionally biased region" description="Polar residues" evidence="3">
    <location>
        <begin position="31"/>
        <end position="44"/>
    </location>
</feature>
<evidence type="ECO:0000256" key="4">
    <source>
        <dbReference type="SAM" id="Phobius"/>
    </source>
</evidence>
<dbReference type="AlphaFoldDB" id="A0AAN9YLV4"/>
<proteinExistence type="predicted"/>
<feature type="compositionally biased region" description="Polar residues" evidence="3">
    <location>
        <begin position="107"/>
        <end position="118"/>
    </location>
</feature>
<dbReference type="GO" id="GO:0008270">
    <property type="term" value="F:zinc ion binding"/>
    <property type="evidence" value="ECO:0007669"/>
    <property type="project" value="InterPro"/>
</dbReference>
<dbReference type="InterPro" id="IPR050987">
    <property type="entry name" value="AtrR-like"/>
</dbReference>
<keyword evidence="1" id="KW-0539">Nucleus</keyword>
<feature type="transmembrane region" description="Helical" evidence="4">
    <location>
        <begin position="673"/>
        <end position="693"/>
    </location>
</feature>
<feature type="compositionally biased region" description="Acidic residues" evidence="3">
    <location>
        <begin position="138"/>
        <end position="158"/>
    </location>
</feature>
<organism evidence="6 7">
    <name type="scientific">Diatrype stigma</name>
    <dbReference type="NCBI Taxonomy" id="117547"/>
    <lineage>
        <taxon>Eukaryota</taxon>
        <taxon>Fungi</taxon>
        <taxon>Dikarya</taxon>
        <taxon>Ascomycota</taxon>
        <taxon>Pezizomycotina</taxon>
        <taxon>Sordariomycetes</taxon>
        <taxon>Xylariomycetidae</taxon>
        <taxon>Xylariales</taxon>
        <taxon>Diatrypaceae</taxon>
        <taxon>Diatrype</taxon>
    </lineage>
</organism>
<dbReference type="GO" id="GO:0003677">
    <property type="term" value="F:DNA binding"/>
    <property type="evidence" value="ECO:0007669"/>
    <property type="project" value="InterPro"/>
</dbReference>
<evidence type="ECO:0000259" key="5">
    <source>
        <dbReference type="SMART" id="SM00906"/>
    </source>
</evidence>
<keyword evidence="2" id="KW-0175">Coiled coil</keyword>
<gene>
    <name evidence="6" type="ORF">SLS62_008056</name>
</gene>
<evidence type="ECO:0000256" key="3">
    <source>
        <dbReference type="SAM" id="MobiDB-lite"/>
    </source>
</evidence>
<name>A0AAN9YLV4_9PEZI</name>
<feature type="compositionally biased region" description="Basic and acidic residues" evidence="3">
    <location>
        <begin position="523"/>
        <end position="543"/>
    </location>
</feature>
<keyword evidence="4" id="KW-0472">Membrane</keyword>
<evidence type="ECO:0000256" key="1">
    <source>
        <dbReference type="ARBA" id="ARBA00023242"/>
    </source>
</evidence>
<feature type="region of interest" description="Disordered" evidence="3">
    <location>
        <begin position="25"/>
        <end position="55"/>
    </location>
</feature>
<keyword evidence="7" id="KW-1185">Reference proteome</keyword>
<dbReference type="InterPro" id="IPR007219">
    <property type="entry name" value="XnlR_reg_dom"/>
</dbReference>
<dbReference type="PANTHER" id="PTHR46910:SF5">
    <property type="entry name" value="ZN(II)2CYS6 TRANSCRIPTION FACTOR (EUROFUNG)"/>
    <property type="match status" value="1"/>
</dbReference>
<sequence>MEPEASEIGHSGASPMGIRRAVSFVHGTRRTPVTNVVSGSSTGLGQKPKEPRQRVLISSQYERKIDQIEERLGGIERLLQKLAANFAAGGPGLGGVPGGGRGAAGVSSETSQLTSSRRISSHKRRAPASRDTRRSGDDGGEDNYDYDYNDDDDSDDEATTVPGAGLGPEDDENFEGNSSLAAHTAFASEFLQSAVERASILGGPGGSPKKIDDALSALRRIVDMQNRASAPQESRWLPRRSPARVNLKDLPMPPMSLVVDKLREMKHSPAPAMQAIIYAFTDIDRFTDRCRRIYFATEDPSEGSFIIVNVGLASLYFEATVNAQDPAERAQYDACRAMCTRNLETALAQLNLMMPATIENIEALLMGASFSIDISRPSMAWILTTRAVHMCRTLGLHQASSIRTDEAPRETADKQLLFWCTYMLDKGLSLRMGRASSLQDYDISQPPVIDGRTSYAPYPGREVLTMWIRHARCQGRLYERLYSPAALLQHQQDLGARVAQVAALAAEVNELLAETQDILRRMEETERREEEEHDEERGEREGGQRGGNPAQPSTSRPLTTATTTTTTDSPSLLSATATTTSSSSPSKSQHTKHKHHHHPRLRSTETQLYAYILKSDEVSYLSSLTLAYRALPPLGTRSRTFADECIDAARATMRSHEETMNMVEDQALKIGHLHWTIIYAPFIPFIVIFCLVIETNEAEDLRRLADFVRSLEVAKDVSPSVGKLHHLCQVLYNIALLYVEAKAQQPVDQDMAPLGSEFDMYLSQLGFMPTNATTNTTTNTATADQTMMDAGDLGGGAGVEDDQMRSMAQTTQQLGDWFSGNNYMLGLLEEDLSGINTFGYPL</sequence>
<keyword evidence="4" id="KW-0812">Transmembrane</keyword>
<dbReference type="Pfam" id="PF04082">
    <property type="entry name" value="Fungal_trans"/>
    <property type="match status" value="1"/>
</dbReference>
<feature type="compositionally biased region" description="Basic and acidic residues" evidence="3">
    <location>
        <begin position="128"/>
        <end position="137"/>
    </location>
</feature>
<feature type="compositionally biased region" description="Basic residues" evidence="3">
    <location>
        <begin position="589"/>
        <end position="601"/>
    </location>
</feature>
<comment type="caution">
    <text evidence="6">The sequence shown here is derived from an EMBL/GenBank/DDBJ whole genome shotgun (WGS) entry which is preliminary data.</text>
</comment>
<accession>A0AAN9YLV4</accession>
<dbReference type="GO" id="GO:0003700">
    <property type="term" value="F:DNA-binding transcription factor activity"/>
    <property type="evidence" value="ECO:0007669"/>
    <property type="project" value="InterPro"/>
</dbReference>
<feature type="region of interest" description="Disordered" evidence="3">
    <location>
        <begin position="523"/>
        <end position="601"/>
    </location>
</feature>
<keyword evidence="4" id="KW-1133">Transmembrane helix</keyword>
<dbReference type="GO" id="GO:0006351">
    <property type="term" value="P:DNA-templated transcription"/>
    <property type="evidence" value="ECO:0007669"/>
    <property type="project" value="InterPro"/>
</dbReference>
<feature type="compositionally biased region" description="Low complexity" evidence="3">
    <location>
        <begin position="553"/>
        <end position="588"/>
    </location>
</feature>